<name>F8MTQ8_NEUT8</name>
<gene>
    <name evidence="2" type="ORF">NEUTE1DRAFT_111936</name>
</gene>
<feature type="region of interest" description="Disordered" evidence="1">
    <location>
        <begin position="94"/>
        <end position="119"/>
    </location>
</feature>
<dbReference type="HOGENOM" id="CLU_2062122_0_0_1"/>
<dbReference type="GeneID" id="20822602"/>
<reference evidence="3" key="1">
    <citation type="journal article" date="2011" name="Genetics">
        <title>Massive changes in genome architecture accompany the transition to self-fertility in the filamentous fungus Neurospora tetrasperma.</title>
        <authorList>
            <person name="Ellison C.E."/>
            <person name="Stajich J.E."/>
            <person name="Jacobson D.J."/>
            <person name="Natvig D.O."/>
            <person name="Lapidus A."/>
            <person name="Foster B."/>
            <person name="Aerts A."/>
            <person name="Riley R."/>
            <person name="Lindquist E.A."/>
            <person name="Grigoriev I.V."/>
            <person name="Taylor J.W."/>
        </authorList>
    </citation>
    <scope>NUCLEOTIDE SEQUENCE [LARGE SCALE GENOMIC DNA]</scope>
    <source>
        <strain evidence="3">FGSC 2508 / P0657</strain>
    </source>
</reference>
<dbReference type="AlphaFoldDB" id="F8MTQ8"/>
<dbReference type="EMBL" id="GL891306">
    <property type="protein sequence ID" value="EGO55390.1"/>
    <property type="molecule type" value="Genomic_DNA"/>
</dbReference>
<evidence type="ECO:0000256" key="1">
    <source>
        <dbReference type="SAM" id="MobiDB-lite"/>
    </source>
</evidence>
<keyword evidence="3" id="KW-1185">Reference proteome</keyword>
<organism evidence="2 3">
    <name type="scientific">Neurospora tetrasperma (strain FGSC 2508 / ATCC MYA-4615 / P0657)</name>
    <dbReference type="NCBI Taxonomy" id="510951"/>
    <lineage>
        <taxon>Eukaryota</taxon>
        <taxon>Fungi</taxon>
        <taxon>Dikarya</taxon>
        <taxon>Ascomycota</taxon>
        <taxon>Pezizomycotina</taxon>
        <taxon>Sordariomycetes</taxon>
        <taxon>Sordariomycetidae</taxon>
        <taxon>Sordariales</taxon>
        <taxon>Sordariaceae</taxon>
        <taxon>Neurospora</taxon>
    </lineage>
</organism>
<protein>
    <submittedName>
        <fullName evidence="2">Uncharacterized protein</fullName>
    </submittedName>
</protein>
<proteinExistence type="predicted"/>
<evidence type="ECO:0000313" key="3">
    <source>
        <dbReference type="Proteomes" id="UP000008065"/>
    </source>
</evidence>
<dbReference type="RefSeq" id="XP_009853229.1">
    <property type="nucleotide sequence ID" value="XM_009854927.1"/>
</dbReference>
<dbReference type="KEGG" id="nte:NEUTE1DRAFT111936"/>
<dbReference type="Proteomes" id="UP000008065">
    <property type="component" value="Unassembled WGS sequence"/>
</dbReference>
<evidence type="ECO:0000313" key="2">
    <source>
        <dbReference type="EMBL" id="EGO55390.1"/>
    </source>
</evidence>
<sequence length="119" mass="13401">MGERSPNGEEKRRLAQMTSNRAMRDCPQLRQVLRWSTVRRSEKPQLATVGSSTKVPTCEKASTPRRAVTGRPHCPPPFAFRCLYAGRRDWTPEQPEVMPPCGKAKSVHTQEFAASKPPQ</sequence>
<accession>F8MTQ8</accession>
<dbReference type="VEuPathDB" id="FungiDB:NEUTE1DRAFT_111936"/>
<feature type="region of interest" description="Disordered" evidence="1">
    <location>
        <begin position="42"/>
        <end position="72"/>
    </location>
</feature>